<evidence type="ECO:0000256" key="2">
    <source>
        <dbReference type="ARBA" id="ARBA00023002"/>
    </source>
</evidence>
<dbReference type="AlphaFoldDB" id="A0A917IXY2"/>
<organism evidence="3 4">
    <name type="scientific">Filimonas zeae</name>
    <dbReference type="NCBI Taxonomy" id="1737353"/>
    <lineage>
        <taxon>Bacteria</taxon>
        <taxon>Pseudomonadati</taxon>
        <taxon>Bacteroidota</taxon>
        <taxon>Chitinophagia</taxon>
        <taxon>Chitinophagales</taxon>
        <taxon>Chitinophagaceae</taxon>
        <taxon>Filimonas</taxon>
    </lineage>
</organism>
<dbReference type="PRINTS" id="PR00469">
    <property type="entry name" value="PNDRDTASEII"/>
</dbReference>
<dbReference type="GO" id="GO:0016491">
    <property type="term" value="F:oxidoreductase activity"/>
    <property type="evidence" value="ECO:0007669"/>
    <property type="project" value="UniProtKB-KW"/>
</dbReference>
<dbReference type="Proteomes" id="UP000627292">
    <property type="component" value="Unassembled WGS sequence"/>
</dbReference>
<evidence type="ECO:0000313" key="4">
    <source>
        <dbReference type="Proteomes" id="UP000627292"/>
    </source>
</evidence>
<protein>
    <submittedName>
        <fullName evidence="3">Pyridine nucleotide-disulfide oxidoreductase</fullName>
    </submittedName>
</protein>
<gene>
    <name evidence="3" type="ORF">GCM10011379_25160</name>
</gene>
<name>A0A917IXY2_9BACT</name>
<dbReference type="InterPro" id="IPR036188">
    <property type="entry name" value="FAD/NAD-bd_sf"/>
</dbReference>
<proteinExistence type="predicted"/>
<evidence type="ECO:0000313" key="3">
    <source>
        <dbReference type="EMBL" id="GGH68635.1"/>
    </source>
</evidence>
<evidence type="ECO:0000256" key="1">
    <source>
        <dbReference type="ARBA" id="ARBA00022630"/>
    </source>
</evidence>
<keyword evidence="4" id="KW-1185">Reference proteome</keyword>
<accession>A0A917IXY2</accession>
<dbReference type="SUPFAM" id="SSF51905">
    <property type="entry name" value="FAD/NAD(P)-binding domain"/>
    <property type="match status" value="1"/>
</dbReference>
<dbReference type="NCBIfam" id="TIGR04018">
    <property type="entry name" value="Bthiol_YpdA"/>
    <property type="match status" value="1"/>
</dbReference>
<comment type="caution">
    <text evidence="3">The sequence shown here is derived from an EMBL/GenBank/DDBJ whole genome shotgun (WGS) entry which is preliminary data.</text>
</comment>
<dbReference type="Gene3D" id="3.50.50.60">
    <property type="entry name" value="FAD/NAD(P)-binding domain"/>
    <property type="match status" value="1"/>
</dbReference>
<reference evidence="3" key="2">
    <citation type="submission" date="2020-09" db="EMBL/GenBank/DDBJ databases">
        <authorList>
            <person name="Sun Q."/>
            <person name="Zhou Y."/>
        </authorList>
    </citation>
    <scope>NUCLEOTIDE SEQUENCE</scope>
    <source>
        <strain evidence="3">CGMCC 1.15290</strain>
    </source>
</reference>
<dbReference type="InterPro" id="IPR023856">
    <property type="entry name" value="Bdr"/>
</dbReference>
<dbReference type="PRINTS" id="PR00368">
    <property type="entry name" value="FADPNR"/>
</dbReference>
<dbReference type="EMBL" id="BMIB01000002">
    <property type="protein sequence ID" value="GGH68635.1"/>
    <property type="molecule type" value="Genomic_DNA"/>
</dbReference>
<dbReference type="Pfam" id="PF13738">
    <property type="entry name" value="Pyr_redox_3"/>
    <property type="match status" value="1"/>
</dbReference>
<keyword evidence="2" id="KW-0560">Oxidoreductase</keyword>
<sequence>MSNYDVVIVGGGPIGMACGIAAKKAGLSYVIIEKGCLVNSLYNYPLFMTFFSTSERLEIGGAPFMSLAPKPGRQEAIEYYRRVKQMHDLNIHLFEKVEAVQSAATNGARYTITTSKATYHANNVVIATGFYDFPIYMDVPGEELPKVHHYYKEPHYYAYQKVLVIGANNSAVDAALETWRKGAEVTMVIRQQEIGARVKYWVKPDIENRIAEGSIKAYFQSSIAAVRDKEVDIITPEGIVTIENDHVLAMTGYRPDFTMLERFGVELSADWKRCPVYHPDTMETNLPGVYLAGVVCGGMETHKWFIENSRDHADKIIKHITISSPLQ</sequence>
<reference evidence="3" key="1">
    <citation type="journal article" date="2014" name="Int. J. Syst. Evol. Microbiol.">
        <title>Complete genome sequence of Corynebacterium casei LMG S-19264T (=DSM 44701T), isolated from a smear-ripened cheese.</title>
        <authorList>
            <consortium name="US DOE Joint Genome Institute (JGI-PGF)"/>
            <person name="Walter F."/>
            <person name="Albersmeier A."/>
            <person name="Kalinowski J."/>
            <person name="Ruckert C."/>
        </authorList>
    </citation>
    <scope>NUCLEOTIDE SEQUENCE</scope>
    <source>
        <strain evidence="3">CGMCC 1.15290</strain>
    </source>
</reference>
<dbReference type="InterPro" id="IPR050097">
    <property type="entry name" value="Ferredoxin-NADP_redctase_2"/>
</dbReference>
<dbReference type="PANTHER" id="PTHR48105">
    <property type="entry name" value="THIOREDOXIN REDUCTASE 1-RELATED-RELATED"/>
    <property type="match status" value="1"/>
</dbReference>
<keyword evidence="1" id="KW-0285">Flavoprotein</keyword>